<dbReference type="AlphaFoldDB" id="A0A3B0Y456"/>
<organism evidence="3">
    <name type="scientific">hydrothermal vent metagenome</name>
    <dbReference type="NCBI Taxonomy" id="652676"/>
    <lineage>
        <taxon>unclassified sequences</taxon>
        <taxon>metagenomes</taxon>
        <taxon>ecological metagenomes</taxon>
    </lineage>
</organism>
<dbReference type="EMBL" id="UOFG01000199">
    <property type="protein sequence ID" value="VAW63324.1"/>
    <property type="molecule type" value="Genomic_DNA"/>
</dbReference>
<feature type="region of interest" description="Disordered" evidence="1">
    <location>
        <begin position="323"/>
        <end position="347"/>
    </location>
</feature>
<dbReference type="InterPro" id="IPR052340">
    <property type="entry name" value="RNase_Y/CdgJ"/>
</dbReference>
<evidence type="ECO:0000313" key="3">
    <source>
        <dbReference type="EMBL" id="VAW63324.1"/>
    </source>
</evidence>
<dbReference type="Pfam" id="PF08668">
    <property type="entry name" value="HDOD"/>
    <property type="match status" value="1"/>
</dbReference>
<evidence type="ECO:0000256" key="1">
    <source>
        <dbReference type="SAM" id="MobiDB-lite"/>
    </source>
</evidence>
<feature type="region of interest" description="Disordered" evidence="1">
    <location>
        <begin position="362"/>
        <end position="383"/>
    </location>
</feature>
<dbReference type="PANTHER" id="PTHR33525:SF3">
    <property type="entry name" value="RIBONUCLEASE Y"/>
    <property type="match status" value="1"/>
</dbReference>
<evidence type="ECO:0000259" key="2">
    <source>
        <dbReference type="PROSITE" id="PS51833"/>
    </source>
</evidence>
<reference evidence="3" key="1">
    <citation type="submission" date="2018-06" db="EMBL/GenBank/DDBJ databases">
        <authorList>
            <person name="Zhirakovskaya E."/>
        </authorList>
    </citation>
    <scope>NUCLEOTIDE SEQUENCE</scope>
</reference>
<feature type="domain" description="HDOD" evidence="2">
    <location>
        <begin position="17"/>
        <end position="213"/>
    </location>
</feature>
<name>A0A3B0Y456_9ZZZZ</name>
<sequence>MQYGLAQWLAYLSDKRLPLLKRTRASVQSRIDQSQLSITQYAVPALFDGGFAAYIFQHVNTQRVSMGKSPLTTSGNALSHLGGAAFQSLLNDALLLESMNLHEKNQLGYLRVMEQACHAGLQAKDWAKQRGVLQPEETQLAASLQSLPEMMLWCYGDTAMREIEYLHYVKKQDYEKAADKVLGCGMRELGATLAFKWELPEMAVEGLRSRQDNFTLATGVSLAAELTRVVAQNWYGRQARDIIQRISKYKAKPEAEISRQLHLNAVNFTESMLGVGYAAPARLLPQLAADDFIDSQYIFHKKNADSMHRVKESEIDESVNVKERSRKEMAGKHKQEASKKQMPVKGRSGNARLVSNIKQQAVKKPGNSTVSVDNSQSEVPFRSNNDTITKASLAIEKTKIKKKTLQNKAVIGSNVTTEKKNRLPAVSRELGAAIKEFQLMVVQGKPAHELIEKAVKSSLLCGVQRCVFSVKVPDKGLLVSRYTAQVRENDAIKGLKISVNNPHVFTLLMEKNRSLFLNDSNRQKYWNSIPEEVKLATGARQFFAASIFANTHAMGLMYADKIKGELTQPEFTHFQGICRLLSKGIVQSALNKKK</sequence>
<dbReference type="InterPro" id="IPR013976">
    <property type="entry name" value="HDOD"/>
</dbReference>
<dbReference type="SUPFAM" id="SSF109604">
    <property type="entry name" value="HD-domain/PDEase-like"/>
    <property type="match status" value="1"/>
</dbReference>
<dbReference type="Gene3D" id="1.10.3210.10">
    <property type="entry name" value="Hypothetical protein af1432"/>
    <property type="match status" value="1"/>
</dbReference>
<dbReference type="PROSITE" id="PS51833">
    <property type="entry name" value="HDOD"/>
    <property type="match status" value="1"/>
</dbReference>
<feature type="compositionally biased region" description="Polar residues" evidence="1">
    <location>
        <begin position="366"/>
        <end position="383"/>
    </location>
</feature>
<protein>
    <recommendedName>
        <fullName evidence="2">HDOD domain-containing protein</fullName>
    </recommendedName>
</protein>
<dbReference type="PANTHER" id="PTHR33525">
    <property type="match status" value="1"/>
</dbReference>
<accession>A0A3B0Y456</accession>
<proteinExistence type="predicted"/>
<feature type="compositionally biased region" description="Basic and acidic residues" evidence="1">
    <location>
        <begin position="323"/>
        <end position="339"/>
    </location>
</feature>
<gene>
    <name evidence="3" type="ORF">MNBD_GAMMA11-1545</name>
</gene>